<reference evidence="1 2" key="1">
    <citation type="submission" date="2018-04" db="EMBL/GenBank/DDBJ databases">
        <title>WGS assembly of Panicum hallii var. hallii HAL2.</title>
        <authorList>
            <person name="Lovell J."/>
            <person name="Jenkins J."/>
            <person name="Lowry D."/>
            <person name="Mamidi S."/>
            <person name="Sreedasyam A."/>
            <person name="Weng X."/>
            <person name="Barry K."/>
            <person name="Bonette J."/>
            <person name="Campitelli B."/>
            <person name="Daum C."/>
            <person name="Gordon S."/>
            <person name="Gould B."/>
            <person name="Lipzen A."/>
            <person name="MacQueen A."/>
            <person name="Palacio-Mejia J."/>
            <person name="Plott C."/>
            <person name="Shakirov E."/>
            <person name="Shu S."/>
            <person name="Yoshinaga Y."/>
            <person name="Zane M."/>
            <person name="Rokhsar D."/>
            <person name="Grimwood J."/>
            <person name="Schmutz J."/>
            <person name="Juenger T."/>
        </authorList>
    </citation>
    <scope>NUCLEOTIDE SEQUENCE [LARGE SCALE GENOMIC DNA]</scope>
    <source>
        <strain evidence="2">cv. HAL2</strain>
    </source>
</reference>
<dbReference type="Proteomes" id="UP000244336">
    <property type="component" value="Chromosome 1"/>
</dbReference>
<dbReference type="AlphaFoldDB" id="A0A2T7F6X9"/>
<accession>A0A2T7F6X9</accession>
<keyword evidence="2" id="KW-1185">Reference proteome</keyword>
<proteinExistence type="predicted"/>
<organism evidence="1 2">
    <name type="scientific">Panicum hallii var. hallii</name>
    <dbReference type="NCBI Taxonomy" id="1504633"/>
    <lineage>
        <taxon>Eukaryota</taxon>
        <taxon>Viridiplantae</taxon>
        <taxon>Streptophyta</taxon>
        <taxon>Embryophyta</taxon>
        <taxon>Tracheophyta</taxon>
        <taxon>Spermatophyta</taxon>
        <taxon>Magnoliopsida</taxon>
        <taxon>Liliopsida</taxon>
        <taxon>Poales</taxon>
        <taxon>Poaceae</taxon>
        <taxon>PACMAD clade</taxon>
        <taxon>Panicoideae</taxon>
        <taxon>Panicodae</taxon>
        <taxon>Paniceae</taxon>
        <taxon>Panicinae</taxon>
        <taxon>Panicum</taxon>
        <taxon>Panicum sect. Panicum</taxon>
    </lineage>
</organism>
<gene>
    <name evidence="1" type="ORF">GQ55_1G240300</name>
</gene>
<name>A0A2T7F6X9_9POAL</name>
<evidence type="ECO:0000313" key="2">
    <source>
        <dbReference type="Proteomes" id="UP000244336"/>
    </source>
</evidence>
<evidence type="ECO:0000313" key="1">
    <source>
        <dbReference type="EMBL" id="PUZ75832.1"/>
    </source>
</evidence>
<protein>
    <submittedName>
        <fullName evidence="1">Uncharacterized protein</fullName>
    </submittedName>
</protein>
<dbReference type="Gramene" id="PUZ75832">
    <property type="protein sequence ID" value="PUZ75832"/>
    <property type="gene ID" value="GQ55_1G240300"/>
</dbReference>
<dbReference type="EMBL" id="CM009749">
    <property type="protein sequence ID" value="PUZ75832.1"/>
    <property type="molecule type" value="Genomic_DNA"/>
</dbReference>
<sequence>MNQRRPCGNPATAALLSQRRAGVTWAALLNCWGHASSSAEACSCDLLRRSNLGRSRSSHMKGSPGSGR</sequence>